<dbReference type="EMBL" id="QKKF02004374">
    <property type="protein sequence ID" value="RZF47391.1"/>
    <property type="molecule type" value="Genomic_DNA"/>
</dbReference>
<feature type="compositionally biased region" description="Polar residues" evidence="1">
    <location>
        <begin position="212"/>
        <end position="223"/>
    </location>
</feature>
<proteinExistence type="predicted"/>
<name>A0A482XQD2_LAOST</name>
<dbReference type="OrthoDB" id="6597006at2759"/>
<evidence type="ECO:0000256" key="1">
    <source>
        <dbReference type="SAM" id="MobiDB-lite"/>
    </source>
</evidence>
<sequence length="223" mass="25766">MTEATTVDNNMYILAVNVSNRPPAKQFPRPFRNPPQPHMCIHVMLQGSHTPCYINVMSWTRVELPLRPDAPIPLYGGMQVPFNEKTYKNFKQKPMVFAVMVNPEILLKNGKHSQSTQDRDSFIDLILEFVEAMNPSVQFTRRFDVLENRDLTGELKDIWAIVQIKRAKEKQENNKAHHFDENCQPHLSREEATHYQQKYGPQTKNIEIRNEPPQTTDTGPGPS</sequence>
<dbReference type="Proteomes" id="UP000291343">
    <property type="component" value="Unassembled WGS sequence"/>
</dbReference>
<keyword evidence="3" id="KW-1185">Reference proteome</keyword>
<protein>
    <recommendedName>
        <fullName evidence="4">PIH1 N-terminal domain-containing protein</fullName>
    </recommendedName>
</protein>
<feature type="compositionally biased region" description="Polar residues" evidence="1">
    <location>
        <begin position="194"/>
        <end position="205"/>
    </location>
</feature>
<feature type="region of interest" description="Disordered" evidence="1">
    <location>
        <begin position="170"/>
        <end position="223"/>
    </location>
</feature>
<feature type="compositionally biased region" description="Basic and acidic residues" evidence="1">
    <location>
        <begin position="170"/>
        <end position="193"/>
    </location>
</feature>
<gene>
    <name evidence="2" type="ORF">LSTR_LSTR009130</name>
</gene>
<dbReference type="AlphaFoldDB" id="A0A482XQD2"/>
<dbReference type="InParanoid" id="A0A482XQD2"/>
<evidence type="ECO:0000313" key="3">
    <source>
        <dbReference type="Proteomes" id="UP000291343"/>
    </source>
</evidence>
<evidence type="ECO:0000313" key="2">
    <source>
        <dbReference type="EMBL" id="RZF47391.1"/>
    </source>
</evidence>
<reference evidence="2 3" key="1">
    <citation type="journal article" date="2017" name="Gigascience">
        <title>Genome sequence of the small brown planthopper, Laodelphax striatellus.</title>
        <authorList>
            <person name="Zhu J."/>
            <person name="Jiang F."/>
            <person name="Wang X."/>
            <person name="Yang P."/>
            <person name="Bao Y."/>
            <person name="Zhao W."/>
            <person name="Wang W."/>
            <person name="Lu H."/>
            <person name="Wang Q."/>
            <person name="Cui N."/>
            <person name="Li J."/>
            <person name="Chen X."/>
            <person name="Luo L."/>
            <person name="Yu J."/>
            <person name="Kang L."/>
            <person name="Cui F."/>
        </authorList>
    </citation>
    <scope>NUCLEOTIDE SEQUENCE [LARGE SCALE GENOMIC DNA]</scope>
    <source>
        <strain evidence="2">Lst14</strain>
    </source>
</reference>
<accession>A0A482XQD2</accession>
<evidence type="ECO:0008006" key="4">
    <source>
        <dbReference type="Google" id="ProtNLM"/>
    </source>
</evidence>
<comment type="caution">
    <text evidence="2">The sequence shown here is derived from an EMBL/GenBank/DDBJ whole genome shotgun (WGS) entry which is preliminary data.</text>
</comment>
<dbReference type="SMR" id="A0A482XQD2"/>
<organism evidence="2 3">
    <name type="scientific">Laodelphax striatellus</name>
    <name type="common">Small brown planthopper</name>
    <name type="synonym">Delphax striatella</name>
    <dbReference type="NCBI Taxonomy" id="195883"/>
    <lineage>
        <taxon>Eukaryota</taxon>
        <taxon>Metazoa</taxon>
        <taxon>Ecdysozoa</taxon>
        <taxon>Arthropoda</taxon>
        <taxon>Hexapoda</taxon>
        <taxon>Insecta</taxon>
        <taxon>Pterygota</taxon>
        <taxon>Neoptera</taxon>
        <taxon>Paraneoptera</taxon>
        <taxon>Hemiptera</taxon>
        <taxon>Auchenorrhyncha</taxon>
        <taxon>Fulgoroidea</taxon>
        <taxon>Delphacidae</taxon>
        <taxon>Criomorphinae</taxon>
        <taxon>Laodelphax</taxon>
    </lineage>
</organism>